<dbReference type="InterPro" id="IPR001041">
    <property type="entry name" value="2Fe-2S_ferredoxin-type"/>
</dbReference>
<dbReference type="InterPro" id="IPR012675">
    <property type="entry name" value="Beta-grasp_dom_sf"/>
</dbReference>
<keyword evidence="6" id="KW-0560">Oxidoreductase</keyword>
<dbReference type="InterPro" id="IPR006058">
    <property type="entry name" value="2Fe2S_fd_BS"/>
</dbReference>
<dbReference type="Gene3D" id="2.40.30.10">
    <property type="entry name" value="Translation factors"/>
    <property type="match status" value="1"/>
</dbReference>
<gene>
    <name evidence="11" type="ORF">FEE96_19010</name>
</gene>
<evidence type="ECO:0000256" key="7">
    <source>
        <dbReference type="ARBA" id="ARBA00023004"/>
    </source>
</evidence>
<evidence type="ECO:0000256" key="2">
    <source>
        <dbReference type="ARBA" id="ARBA00022630"/>
    </source>
</evidence>
<evidence type="ECO:0000256" key="5">
    <source>
        <dbReference type="ARBA" id="ARBA00022827"/>
    </source>
</evidence>
<dbReference type="CDD" id="cd06214">
    <property type="entry name" value="PA_degradation_oxidoreductase_like"/>
    <property type="match status" value="1"/>
</dbReference>
<organism evidence="11 12">
    <name type="scientific">Parasedimentitalea maritima</name>
    <dbReference type="NCBI Taxonomy" id="2578117"/>
    <lineage>
        <taxon>Bacteria</taxon>
        <taxon>Pseudomonadati</taxon>
        <taxon>Pseudomonadota</taxon>
        <taxon>Alphaproteobacteria</taxon>
        <taxon>Rhodobacterales</taxon>
        <taxon>Paracoccaceae</taxon>
        <taxon>Parasedimentitalea</taxon>
    </lineage>
</organism>
<evidence type="ECO:0000259" key="10">
    <source>
        <dbReference type="PROSITE" id="PS51384"/>
    </source>
</evidence>
<evidence type="ECO:0000259" key="9">
    <source>
        <dbReference type="PROSITE" id="PS51085"/>
    </source>
</evidence>
<keyword evidence="5" id="KW-0274">FAD</keyword>
<keyword evidence="12" id="KW-1185">Reference proteome</keyword>
<dbReference type="InterPro" id="IPR017938">
    <property type="entry name" value="Riboflavin_synthase-like_b-brl"/>
</dbReference>
<dbReference type="CDD" id="cd00207">
    <property type="entry name" value="fer2"/>
    <property type="match status" value="1"/>
</dbReference>
<protein>
    <submittedName>
        <fullName evidence="11">Ferredoxin--NADP reductase</fullName>
    </submittedName>
</protein>
<dbReference type="InterPro" id="IPR001433">
    <property type="entry name" value="OxRdtase_FAD/NAD-bd"/>
</dbReference>
<keyword evidence="8" id="KW-0411">Iron-sulfur</keyword>
<evidence type="ECO:0000313" key="12">
    <source>
        <dbReference type="Proteomes" id="UP000305041"/>
    </source>
</evidence>
<dbReference type="Proteomes" id="UP000305041">
    <property type="component" value="Unassembled WGS sequence"/>
</dbReference>
<dbReference type="Pfam" id="PF00970">
    <property type="entry name" value="FAD_binding_6"/>
    <property type="match status" value="1"/>
</dbReference>
<name>A0ABY2UR96_9RHOB</name>
<reference evidence="11 12" key="1">
    <citation type="submission" date="2019-05" db="EMBL/GenBank/DDBJ databases">
        <title>Draft genome sequence of Pelagicola sp. DSW4-44.</title>
        <authorList>
            <person name="Oh J."/>
        </authorList>
    </citation>
    <scope>NUCLEOTIDE SEQUENCE [LARGE SCALE GENOMIC DNA]</scope>
    <source>
        <strain evidence="11 12">DSW4-44</strain>
    </source>
</reference>
<evidence type="ECO:0000256" key="1">
    <source>
        <dbReference type="ARBA" id="ARBA00001974"/>
    </source>
</evidence>
<accession>A0ABY2UR96</accession>
<dbReference type="InterPro" id="IPR039261">
    <property type="entry name" value="FNR_nucleotide-bd"/>
</dbReference>
<dbReference type="Pfam" id="PF00175">
    <property type="entry name" value="NAD_binding_1"/>
    <property type="match status" value="1"/>
</dbReference>
<dbReference type="InterPro" id="IPR008333">
    <property type="entry name" value="Cbr1-like_FAD-bd_dom"/>
</dbReference>
<keyword evidence="7" id="KW-0408">Iron</keyword>
<dbReference type="PROSITE" id="PS51384">
    <property type="entry name" value="FAD_FR"/>
    <property type="match status" value="1"/>
</dbReference>
<dbReference type="InterPro" id="IPR017927">
    <property type="entry name" value="FAD-bd_FR_type"/>
</dbReference>
<comment type="caution">
    <text evidence="11">The sequence shown here is derived from an EMBL/GenBank/DDBJ whole genome shotgun (WGS) entry which is preliminary data.</text>
</comment>
<evidence type="ECO:0000256" key="3">
    <source>
        <dbReference type="ARBA" id="ARBA00022714"/>
    </source>
</evidence>
<dbReference type="Gene3D" id="3.40.50.80">
    <property type="entry name" value="Nucleotide-binding domain of ferredoxin-NADP reductase (FNR) module"/>
    <property type="match status" value="1"/>
</dbReference>
<dbReference type="Pfam" id="PF00111">
    <property type="entry name" value="Fer2"/>
    <property type="match status" value="1"/>
</dbReference>
<feature type="domain" description="FAD-binding FR-type" evidence="10">
    <location>
        <begin position="3"/>
        <end position="107"/>
    </location>
</feature>
<keyword evidence="2" id="KW-0285">Flavoprotein</keyword>
<evidence type="ECO:0000256" key="6">
    <source>
        <dbReference type="ARBA" id="ARBA00023002"/>
    </source>
</evidence>
<evidence type="ECO:0000256" key="8">
    <source>
        <dbReference type="ARBA" id="ARBA00023014"/>
    </source>
</evidence>
<dbReference type="PROSITE" id="PS00197">
    <property type="entry name" value="2FE2S_FER_1"/>
    <property type="match status" value="1"/>
</dbReference>
<dbReference type="SUPFAM" id="SSF63380">
    <property type="entry name" value="Riboflavin synthase domain-like"/>
    <property type="match status" value="1"/>
</dbReference>
<dbReference type="RefSeq" id="WP_138164701.1">
    <property type="nucleotide sequence ID" value="NZ_VAUA01000010.1"/>
</dbReference>
<dbReference type="InterPro" id="IPR036010">
    <property type="entry name" value="2Fe-2S_ferredoxin-like_sf"/>
</dbReference>
<comment type="cofactor">
    <cofactor evidence="1">
        <name>FAD</name>
        <dbReference type="ChEBI" id="CHEBI:57692"/>
    </cofactor>
</comment>
<dbReference type="PANTHER" id="PTHR47354:SF8">
    <property type="entry name" value="1,2-PHENYLACETYL-COA EPOXIDASE, SUBUNIT E"/>
    <property type="match status" value="1"/>
</dbReference>
<proteinExistence type="predicted"/>
<evidence type="ECO:0000313" key="11">
    <source>
        <dbReference type="EMBL" id="TLP58522.1"/>
    </source>
</evidence>
<keyword evidence="4" id="KW-0479">Metal-binding</keyword>
<keyword evidence="3" id="KW-0001">2Fe-2S</keyword>
<dbReference type="SUPFAM" id="SSF52343">
    <property type="entry name" value="Ferredoxin reductase-like, C-terminal NADP-linked domain"/>
    <property type="match status" value="1"/>
</dbReference>
<dbReference type="Gene3D" id="3.10.20.30">
    <property type="match status" value="1"/>
</dbReference>
<sequence length="352" mass="38179">MDAQFYPLTVSAVDPIISGRATSVTFAVPAPLQDWFRWQAGQHLTLRLTVNGTEHRRCYTISNPPAGDLRITVKRVQGGVVSNHIADRLEVGAQIEVMPPFGSFVLRPNDTARRTHYFYGAGSGITPLYAMICDVLTKEPHSVAHLLLGNASKKEIIFHEELKILQQTYSERLSVRHVVSSQSFWSGFSPWRRGRVDAEVIQAAMAETPPIAQDVHYWICGPGDMNSNVASALGNLDVPQARIHMESFGSQTQAERTITGIAATAQVTLNGVITDVPVGADQTILEAMLAAGLSPAFSCQSGVCGACKATLRSGDVHMRAHMALEAKDVEAGEILTCQSLANSKRLSVRFVA</sequence>
<dbReference type="EMBL" id="VAUA01000010">
    <property type="protein sequence ID" value="TLP58522.1"/>
    <property type="molecule type" value="Genomic_DNA"/>
</dbReference>
<dbReference type="PANTHER" id="PTHR47354">
    <property type="entry name" value="NADH OXIDOREDUCTASE HCR"/>
    <property type="match status" value="1"/>
</dbReference>
<dbReference type="PROSITE" id="PS51085">
    <property type="entry name" value="2FE2S_FER_2"/>
    <property type="match status" value="1"/>
</dbReference>
<feature type="domain" description="2Fe-2S ferredoxin-type" evidence="9">
    <location>
        <begin position="265"/>
        <end position="352"/>
    </location>
</feature>
<evidence type="ECO:0000256" key="4">
    <source>
        <dbReference type="ARBA" id="ARBA00022723"/>
    </source>
</evidence>
<dbReference type="InterPro" id="IPR050415">
    <property type="entry name" value="MRET"/>
</dbReference>
<dbReference type="SUPFAM" id="SSF54292">
    <property type="entry name" value="2Fe-2S ferredoxin-like"/>
    <property type="match status" value="1"/>
</dbReference>